<feature type="signal peptide" evidence="1">
    <location>
        <begin position="1"/>
        <end position="25"/>
    </location>
</feature>
<feature type="chain" id="PRO_5025486763" evidence="1">
    <location>
        <begin position="26"/>
        <end position="309"/>
    </location>
</feature>
<evidence type="ECO:0000256" key="1">
    <source>
        <dbReference type="SAM" id="SignalP"/>
    </source>
</evidence>
<keyword evidence="1" id="KW-0732">Signal</keyword>
<dbReference type="InterPro" id="IPR029062">
    <property type="entry name" value="Class_I_gatase-like"/>
</dbReference>
<sequence>MPSRCYTVSMLVRIVFCALLCCAATLPISPLPAATSGSEGKVAVGFLQTEKETYPEELTFSHNIAEMFTKMGARVVRVDYNTIVDFARIREASLKEAAGDMSKVRELEAGKIKREVADFLKKEGISRVFIPGNFYNLDAEPYPPTPNRQLVTAAIAEIAASHAISGDGPHSSGAVLHKLRVAPGSKLASIVSKYAPLDGDGWPYLFFPDLHGGVVSNDQKNIQKLESLGYRIVGYSDDGIIEALEDMHGNILFQDHPEALAIYALDNNLASPAPHGNGIEEGSEVRTYDYERYRSAMAALLIMEDFLHN</sequence>
<evidence type="ECO:0000313" key="3">
    <source>
        <dbReference type="Proteomes" id="UP000467840"/>
    </source>
</evidence>
<organism evidence="2 3">
    <name type="scientific">Hevea brasiliensis</name>
    <name type="common">Para rubber tree</name>
    <name type="synonym">Siphonia brasiliensis</name>
    <dbReference type="NCBI Taxonomy" id="3981"/>
    <lineage>
        <taxon>Eukaryota</taxon>
        <taxon>Viridiplantae</taxon>
        <taxon>Streptophyta</taxon>
        <taxon>Embryophyta</taxon>
        <taxon>Tracheophyta</taxon>
        <taxon>Spermatophyta</taxon>
        <taxon>Magnoliopsida</taxon>
        <taxon>eudicotyledons</taxon>
        <taxon>Gunneridae</taxon>
        <taxon>Pentapetalae</taxon>
        <taxon>rosids</taxon>
        <taxon>fabids</taxon>
        <taxon>Malpighiales</taxon>
        <taxon>Euphorbiaceae</taxon>
        <taxon>Crotonoideae</taxon>
        <taxon>Micrandreae</taxon>
        <taxon>Hevea</taxon>
    </lineage>
</organism>
<comment type="caution">
    <text evidence="2">The sequence shown here is derived from an EMBL/GenBank/DDBJ whole genome shotgun (WGS) entry which is preliminary data.</text>
</comment>
<protein>
    <submittedName>
        <fullName evidence="2">Uncharacterized protein</fullName>
    </submittedName>
</protein>
<dbReference type="Proteomes" id="UP000467840">
    <property type="component" value="Unassembled WGS sequence"/>
</dbReference>
<accession>A0A6A6JZ12</accession>
<dbReference type="Gene3D" id="3.40.50.880">
    <property type="match status" value="1"/>
</dbReference>
<dbReference type="SUPFAM" id="SSF52317">
    <property type="entry name" value="Class I glutamine amidotransferase-like"/>
    <property type="match status" value="1"/>
</dbReference>
<evidence type="ECO:0000313" key="2">
    <source>
        <dbReference type="EMBL" id="KAF2281831.1"/>
    </source>
</evidence>
<name>A0A6A6JZ12_HEVBR</name>
<dbReference type="AlphaFoldDB" id="A0A6A6JZ12"/>
<proteinExistence type="predicted"/>
<keyword evidence="3" id="KW-1185">Reference proteome</keyword>
<dbReference type="EMBL" id="JAAGAX010000511">
    <property type="protein sequence ID" value="KAF2281831.1"/>
    <property type="molecule type" value="Genomic_DNA"/>
</dbReference>
<gene>
    <name evidence="2" type="ORF">GH714_042655</name>
</gene>
<reference evidence="2 3" key="1">
    <citation type="journal article" date="2020" name="Mol. Plant">
        <title>The Chromosome-Based Rubber Tree Genome Provides New Insights into Spurge Genome Evolution and Rubber Biosynthesis.</title>
        <authorList>
            <person name="Liu J."/>
            <person name="Shi C."/>
            <person name="Shi C.C."/>
            <person name="Li W."/>
            <person name="Zhang Q.J."/>
            <person name="Zhang Y."/>
            <person name="Li K."/>
            <person name="Lu H.F."/>
            <person name="Shi C."/>
            <person name="Zhu S.T."/>
            <person name="Xiao Z.Y."/>
            <person name="Nan H."/>
            <person name="Yue Y."/>
            <person name="Zhu X.G."/>
            <person name="Wu Y."/>
            <person name="Hong X.N."/>
            <person name="Fan G.Y."/>
            <person name="Tong Y."/>
            <person name="Zhang D."/>
            <person name="Mao C.L."/>
            <person name="Liu Y.L."/>
            <person name="Hao S.J."/>
            <person name="Liu W.Q."/>
            <person name="Lv M.Q."/>
            <person name="Zhang H.B."/>
            <person name="Liu Y."/>
            <person name="Hu-Tang G.R."/>
            <person name="Wang J.P."/>
            <person name="Wang J.H."/>
            <person name="Sun Y.H."/>
            <person name="Ni S.B."/>
            <person name="Chen W.B."/>
            <person name="Zhang X.C."/>
            <person name="Jiao Y.N."/>
            <person name="Eichler E.E."/>
            <person name="Li G.H."/>
            <person name="Liu X."/>
            <person name="Gao L.Z."/>
        </authorList>
    </citation>
    <scope>NUCLEOTIDE SEQUENCE [LARGE SCALE GENOMIC DNA]</scope>
    <source>
        <strain evidence="3">cv. GT1</strain>
        <tissue evidence="2">Leaf</tissue>
    </source>
</reference>